<organism evidence="1 2">
    <name type="scientific">Kitasatospora nipponensis</name>
    <dbReference type="NCBI Taxonomy" id="258049"/>
    <lineage>
        <taxon>Bacteria</taxon>
        <taxon>Bacillati</taxon>
        <taxon>Actinomycetota</taxon>
        <taxon>Actinomycetes</taxon>
        <taxon>Kitasatosporales</taxon>
        <taxon>Streptomycetaceae</taxon>
        <taxon>Kitasatospora</taxon>
    </lineage>
</organism>
<keyword evidence="2" id="KW-1185">Reference proteome</keyword>
<proteinExistence type="predicted"/>
<dbReference type="Proteomes" id="UP001500037">
    <property type="component" value="Unassembled WGS sequence"/>
</dbReference>
<dbReference type="EMBL" id="BAAALF010000051">
    <property type="protein sequence ID" value="GAA1239868.1"/>
    <property type="molecule type" value="Genomic_DNA"/>
</dbReference>
<sequence length="89" mass="9556">MIRHSDPALLSSPREGWTLCPLLVPAPGGLPEPTNATSEPDPDLETAALALPLFDRLRTDADAASRALVAMALPSTRVRWIRLTRPGCT</sequence>
<evidence type="ECO:0000313" key="1">
    <source>
        <dbReference type="EMBL" id="GAA1239868.1"/>
    </source>
</evidence>
<comment type="caution">
    <text evidence="1">The sequence shown here is derived from an EMBL/GenBank/DDBJ whole genome shotgun (WGS) entry which is preliminary data.</text>
</comment>
<reference evidence="1 2" key="1">
    <citation type="journal article" date="2019" name="Int. J. Syst. Evol. Microbiol.">
        <title>The Global Catalogue of Microorganisms (GCM) 10K type strain sequencing project: providing services to taxonomists for standard genome sequencing and annotation.</title>
        <authorList>
            <consortium name="The Broad Institute Genomics Platform"/>
            <consortium name="The Broad Institute Genome Sequencing Center for Infectious Disease"/>
            <person name="Wu L."/>
            <person name="Ma J."/>
        </authorList>
    </citation>
    <scope>NUCLEOTIDE SEQUENCE [LARGE SCALE GENOMIC DNA]</scope>
    <source>
        <strain evidence="1 2">JCM 13004</strain>
    </source>
</reference>
<name>A0ABN1W848_9ACTN</name>
<gene>
    <name evidence="1" type="ORF">GCM10009665_33380</name>
</gene>
<protein>
    <submittedName>
        <fullName evidence="1">Uncharacterized protein</fullName>
    </submittedName>
</protein>
<accession>A0ABN1W848</accession>
<evidence type="ECO:0000313" key="2">
    <source>
        <dbReference type="Proteomes" id="UP001500037"/>
    </source>
</evidence>